<dbReference type="Proteomes" id="UP001595075">
    <property type="component" value="Unassembled WGS sequence"/>
</dbReference>
<feature type="compositionally biased region" description="Polar residues" evidence="1">
    <location>
        <begin position="614"/>
        <end position="623"/>
    </location>
</feature>
<proteinExistence type="predicted"/>
<protein>
    <submittedName>
        <fullName evidence="2">Uncharacterized protein</fullName>
    </submittedName>
</protein>
<sequence length="813" mass="88962">MSPPEPQKVSTPLPPIPFCSELTFQQVINKVWPPQRDVDNQATSAQPRTPLPAEAAARQYPSLHELLATSRASGPMAPIREHPALMSPNTMAIADMLSPSPLPSGNKTVPLVVPTKRPGFTAINHQPALSQSNHSGFTAINHTHGPQSNLSTIQKNAKSQAVVAKESHCPGATVKNRQLYIPASQMRKAMEMQATQQRLIVAQRLCRPDSMASNQQATYPPSSFPTIERNARQQALIAKHSGVPAPVVKVDPKNPFITDHLDFIRMQCVIRQSLDKQQLNHAGFEVTKSGEAPLSGSSYLNFIKDVGLLGPGLKDLSYPDATVTMEPAIPNQASYSCSMGHVGQRIPAAQQSNHPSFTVNEEQAHPPKAKNPKVERHAVPQTPATTNSNDRGSTTNGRHTSPPLISDPEPERDMASKAQKPVPASCVPSNTNHLHNNAGSANQDLEIAPETNFAMDFGQMVLAHLASNPTMKLKVTTSGSNVSFLLAPADKTSVPTIGSQEEKELKVPTHTPTGRADQSTSNLPSPTTAKPDYSSLPPTYQISVGSSKSQSANKGLSLSIAPRKHKRGPGRSRGSFDKIKRRLKRLHRENSNSGSKSTGLINRPEVPWYLRVSEASQETTSEYMDSEISEESLDGEGRKTSEASRSDARGSLENTHEKMSNDESDPPKEITPKSRSKPCTNPLFPNLKKPTVSKASTSMVLATSEPSEQIPEDTKRKASESAREVTQKRKRQRRRWVLSEEETEKTFLVPEYDTLEQAERGLLNPETFPEERPKRRRNGGTKRRTYNVEDQVASEAGLFLSPVDKRFDLESSG</sequence>
<dbReference type="EMBL" id="JAZHXI010000008">
    <property type="protein sequence ID" value="KAL2069274.1"/>
    <property type="molecule type" value="Genomic_DNA"/>
</dbReference>
<feature type="compositionally biased region" description="Polar residues" evidence="1">
    <location>
        <begin position="510"/>
        <end position="528"/>
    </location>
</feature>
<feature type="compositionally biased region" description="Polar residues" evidence="1">
    <location>
        <begin position="693"/>
        <end position="707"/>
    </location>
</feature>
<evidence type="ECO:0000256" key="1">
    <source>
        <dbReference type="SAM" id="MobiDB-lite"/>
    </source>
</evidence>
<feature type="compositionally biased region" description="Polar residues" evidence="1">
    <location>
        <begin position="382"/>
        <end position="399"/>
    </location>
</feature>
<evidence type="ECO:0000313" key="3">
    <source>
        <dbReference type="Proteomes" id="UP001595075"/>
    </source>
</evidence>
<name>A0ABR4CJF9_9HELO</name>
<feature type="region of interest" description="Disordered" evidence="1">
    <location>
        <begin position="493"/>
        <end position="739"/>
    </location>
</feature>
<feature type="compositionally biased region" description="Basic and acidic residues" evidence="1">
    <location>
        <begin position="712"/>
        <end position="727"/>
    </location>
</feature>
<gene>
    <name evidence="2" type="ORF">VTL71DRAFT_15612</name>
</gene>
<evidence type="ECO:0000313" key="2">
    <source>
        <dbReference type="EMBL" id="KAL2069274.1"/>
    </source>
</evidence>
<keyword evidence="3" id="KW-1185">Reference proteome</keyword>
<feature type="compositionally biased region" description="Acidic residues" evidence="1">
    <location>
        <begin position="624"/>
        <end position="634"/>
    </location>
</feature>
<feature type="compositionally biased region" description="Polar residues" evidence="1">
    <location>
        <begin position="536"/>
        <end position="556"/>
    </location>
</feature>
<feature type="region of interest" description="Disordered" evidence="1">
    <location>
        <begin position="758"/>
        <end position="786"/>
    </location>
</feature>
<feature type="compositionally biased region" description="Polar residues" evidence="1">
    <location>
        <begin position="427"/>
        <end position="439"/>
    </location>
</feature>
<feature type="compositionally biased region" description="Polar residues" evidence="1">
    <location>
        <begin position="349"/>
        <end position="361"/>
    </location>
</feature>
<accession>A0ABR4CJF9</accession>
<comment type="caution">
    <text evidence="2">The sequence shown here is derived from an EMBL/GenBank/DDBJ whole genome shotgun (WGS) entry which is preliminary data.</text>
</comment>
<feature type="compositionally biased region" description="Basic and acidic residues" evidence="1">
    <location>
        <begin position="635"/>
        <end position="672"/>
    </location>
</feature>
<feature type="compositionally biased region" description="Polar residues" evidence="1">
    <location>
        <begin position="591"/>
        <end position="600"/>
    </location>
</feature>
<feature type="compositionally biased region" description="Basic residues" evidence="1">
    <location>
        <begin position="774"/>
        <end position="785"/>
    </location>
</feature>
<reference evidence="2 3" key="1">
    <citation type="journal article" date="2024" name="Commun. Biol.">
        <title>Comparative genomic analysis of thermophilic fungi reveals convergent evolutionary adaptations and gene losses.</title>
        <authorList>
            <person name="Steindorff A.S."/>
            <person name="Aguilar-Pontes M.V."/>
            <person name="Robinson A.J."/>
            <person name="Andreopoulos B."/>
            <person name="LaButti K."/>
            <person name="Kuo A."/>
            <person name="Mondo S."/>
            <person name="Riley R."/>
            <person name="Otillar R."/>
            <person name="Haridas S."/>
            <person name="Lipzen A."/>
            <person name="Grimwood J."/>
            <person name="Schmutz J."/>
            <person name="Clum A."/>
            <person name="Reid I.D."/>
            <person name="Moisan M.C."/>
            <person name="Butler G."/>
            <person name="Nguyen T.T.M."/>
            <person name="Dewar K."/>
            <person name="Conant G."/>
            <person name="Drula E."/>
            <person name="Henrissat B."/>
            <person name="Hansel C."/>
            <person name="Singer S."/>
            <person name="Hutchinson M.I."/>
            <person name="de Vries R.P."/>
            <person name="Natvig D.O."/>
            <person name="Powell A.J."/>
            <person name="Tsang A."/>
            <person name="Grigoriev I.V."/>
        </authorList>
    </citation>
    <scope>NUCLEOTIDE SEQUENCE [LARGE SCALE GENOMIC DNA]</scope>
    <source>
        <strain evidence="2 3">CBS 494.80</strain>
    </source>
</reference>
<feature type="region of interest" description="Disordered" evidence="1">
    <location>
        <begin position="348"/>
        <end position="439"/>
    </location>
</feature>
<organism evidence="2 3">
    <name type="scientific">Oculimacula yallundae</name>
    <dbReference type="NCBI Taxonomy" id="86028"/>
    <lineage>
        <taxon>Eukaryota</taxon>
        <taxon>Fungi</taxon>
        <taxon>Dikarya</taxon>
        <taxon>Ascomycota</taxon>
        <taxon>Pezizomycotina</taxon>
        <taxon>Leotiomycetes</taxon>
        <taxon>Helotiales</taxon>
        <taxon>Ploettnerulaceae</taxon>
        <taxon>Oculimacula</taxon>
    </lineage>
</organism>